<reference evidence="2 3" key="1">
    <citation type="submission" date="2017-06" db="EMBL/GenBank/DDBJ databases">
        <title>Global population genomics of the pathogenic fungus Cryptococcus neoformans var. grubii.</title>
        <authorList>
            <person name="Cuomo C."/>
            <person name="Litvintseva A."/>
            <person name="Chen Y."/>
            <person name="Young S."/>
            <person name="Zeng Q."/>
            <person name="Chapman S."/>
            <person name="Gujja S."/>
            <person name="Saif S."/>
            <person name="Birren B."/>
        </authorList>
    </citation>
    <scope>NUCLEOTIDE SEQUENCE [LARGE SCALE GENOMIC DNA]</scope>
    <source>
        <strain evidence="2 3">Tu259-1</strain>
    </source>
</reference>
<dbReference type="Proteomes" id="UP000199727">
    <property type="component" value="Unassembled WGS sequence"/>
</dbReference>
<feature type="transmembrane region" description="Helical" evidence="1">
    <location>
        <begin position="32"/>
        <end position="57"/>
    </location>
</feature>
<dbReference type="EMBL" id="AMKT01000003">
    <property type="protein sequence ID" value="OXG31127.1"/>
    <property type="molecule type" value="Genomic_DNA"/>
</dbReference>
<dbReference type="OrthoDB" id="2574993at2759"/>
<keyword evidence="1" id="KW-1133">Transmembrane helix</keyword>
<evidence type="ECO:0000256" key="1">
    <source>
        <dbReference type="SAM" id="Phobius"/>
    </source>
</evidence>
<gene>
    <name evidence="2" type="ORF">C361_00013</name>
</gene>
<protein>
    <submittedName>
        <fullName evidence="2">Uncharacterized protein</fullName>
    </submittedName>
</protein>
<name>A0A854QLF2_CRYNE</name>
<evidence type="ECO:0000313" key="3">
    <source>
        <dbReference type="Proteomes" id="UP000199727"/>
    </source>
</evidence>
<keyword evidence="1" id="KW-0472">Membrane</keyword>
<keyword evidence="1" id="KW-0812">Transmembrane</keyword>
<sequence>MLTLRSLRIDTRQMDYTHHRHNYDYTLPKSTLISLIIGVGTFAIASILVVFSLRLYFKRRPLRQVQVRSGSVGDLREMMREYLDEGVKGNEGTKPEMWEVEMKYEDEITQPLTLREPTSTRPHLVQPDISKAISIFIAFPAPSYSSGPYGLPEIVLGTAIFHQSTLSSTISRFSENEKTLSRNTSEEGSYVMKDKNTEKDGTNIVVQALEYV</sequence>
<accession>A0A854QLF2</accession>
<evidence type="ECO:0000313" key="2">
    <source>
        <dbReference type="EMBL" id="OXG31127.1"/>
    </source>
</evidence>
<organism evidence="2 3">
    <name type="scientific">Cryptococcus neoformans Tu259-1</name>
    <dbReference type="NCBI Taxonomy" id="1230072"/>
    <lineage>
        <taxon>Eukaryota</taxon>
        <taxon>Fungi</taxon>
        <taxon>Dikarya</taxon>
        <taxon>Basidiomycota</taxon>
        <taxon>Agaricomycotina</taxon>
        <taxon>Tremellomycetes</taxon>
        <taxon>Tremellales</taxon>
        <taxon>Cryptococcaceae</taxon>
        <taxon>Cryptococcus</taxon>
        <taxon>Cryptococcus neoformans species complex</taxon>
    </lineage>
</organism>
<dbReference type="AlphaFoldDB" id="A0A854QLF2"/>
<comment type="caution">
    <text evidence="2">The sequence shown here is derived from an EMBL/GenBank/DDBJ whole genome shotgun (WGS) entry which is preliminary data.</text>
</comment>
<proteinExistence type="predicted"/>